<sequence length="258" mass="27958">MATGILAAKPGIDDFFPDPILFEGTIFQMNRMVLIRIIATLALVLIFSIGAARAKIIPSKGQQLLEMPLLFVRDFVAVNNLGPNTGRKYAPLLTIIFLGVLFMNITGVIPGLNIAASSVVAVPIVFAVLSYIMFIGAGIKAQGVGKFFKSQLFPPGVPWPLYIILTPIEAFSTFIVRPATLVIRLLANMLAGHMMMAICFFGTHYLFFQATGFVKAAGALTLAGSIMFVAFEIFVAGLQAFIFTILTTVYIKMSVQSH</sequence>
<accession>A0ABU3IAM5</accession>
<dbReference type="HAMAP" id="MF_01393">
    <property type="entry name" value="ATP_synth_a_bact"/>
    <property type="match status" value="1"/>
</dbReference>
<keyword evidence="7 11" id="KW-1133">Transmembrane helix</keyword>
<comment type="subcellular location">
    <subcellularLocation>
        <location evidence="11 12">Cell membrane</location>
        <topology evidence="11 12">Multi-pass membrane protein</topology>
    </subcellularLocation>
    <subcellularLocation>
        <location evidence="1">Membrane</location>
        <topology evidence="1">Multi-pass membrane protein</topology>
    </subcellularLocation>
</comment>
<keyword evidence="10 11" id="KW-0066">ATP synthesis</keyword>
<evidence type="ECO:0000256" key="3">
    <source>
        <dbReference type="ARBA" id="ARBA00022448"/>
    </source>
</evidence>
<dbReference type="Pfam" id="PF00119">
    <property type="entry name" value="ATP-synt_A"/>
    <property type="match status" value="1"/>
</dbReference>
<evidence type="ECO:0000256" key="4">
    <source>
        <dbReference type="ARBA" id="ARBA00022547"/>
    </source>
</evidence>
<protein>
    <recommendedName>
        <fullName evidence="11 12">ATP synthase subunit a</fullName>
    </recommendedName>
    <alternativeName>
        <fullName evidence="11">ATP synthase F0 sector subunit a</fullName>
    </alternativeName>
    <alternativeName>
        <fullName evidence="11">F-ATPase subunit 6</fullName>
    </alternativeName>
</protein>
<dbReference type="NCBIfam" id="TIGR01131">
    <property type="entry name" value="ATP_synt_6_or_A"/>
    <property type="match status" value="1"/>
</dbReference>
<evidence type="ECO:0000256" key="6">
    <source>
        <dbReference type="ARBA" id="ARBA00022781"/>
    </source>
</evidence>
<keyword evidence="3 11" id="KW-0813">Transport</keyword>
<dbReference type="EMBL" id="JASXSX010000001">
    <property type="protein sequence ID" value="MDT3767401.1"/>
    <property type="molecule type" value="Genomic_DNA"/>
</dbReference>
<evidence type="ECO:0000256" key="10">
    <source>
        <dbReference type="ARBA" id="ARBA00023310"/>
    </source>
</evidence>
<keyword evidence="11" id="KW-1003">Cell membrane</keyword>
<comment type="function">
    <text evidence="11 12">Key component of the proton channel; it plays a direct role in the translocation of protons across the membrane.</text>
</comment>
<organism evidence="13 14">
    <name type="scientific">Gleimia hominis</name>
    <dbReference type="NCBI Taxonomy" id="595468"/>
    <lineage>
        <taxon>Bacteria</taxon>
        <taxon>Bacillati</taxon>
        <taxon>Actinomycetota</taxon>
        <taxon>Actinomycetes</taxon>
        <taxon>Actinomycetales</taxon>
        <taxon>Actinomycetaceae</taxon>
        <taxon>Gleimia</taxon>
    </lineage>
</organism>
<evidence type="ECO:0000256" key="8">
    <source>
        <dbReference type="ARBA" id="ARBA00023065"/>
    </source>
</evidence>
<dbReference type="InterPro" id="IPR045083">
    <property type="entry name" value="ATP_synth_F0_asu_bact/mt"/>
</dbReference>
<comment type="caution">
    <text evidence="13">The sequence shown here is derived from an EMBL/GenBank/DDBJ whole genome shotgun (WGS) entry which is preliminary data.</text>
</comment>
<feature type="transmembrane region" description="Helical" evidence="11">
    <location>
        <begin position="227"/>
        <end position="251"/>
    </location>
</feature>
<keyword evidence="9 11" id="KW-0472">Membrane</keyword>
<dbReference type="RefSeq" id="WP_313272925.1">
    <property type="nucleotide sequence ID" value="NZ_JASXSX010000001.1"/>
</dbReference>
<evidence type="ECO:0000256" key="5">
    <source>
        <dbReference type="ARBA" id="ARBA00022692"/>
    </source>
</evidence>
<gene>
    <name evidence="11 13" type="primary">atpB</name>
    <name evidence="13" type="ORF">QS713_04885</name>
</gene>
<evidence type="ECO:0000313" key="13">
    <source>
        <dbReference type="EMBL" id="MDT3767401.1"/>
    </source>
</evidence>
<reference evidence="13 14" key="1">
    <citation type="submission" date="2023-06" db="EMBL/GenBank/DDBJ databases">
        <title>Draft genome sequence of Gleimia hominis type strain CCUG 57540T.</title>
        <authorList>
            <person name="Salva-Serra F."/>
            <person name="Cardew S."/>
            <person name="Jensie Markopoulos S."/>
            <person name="Ohlen M."/>
            <person name="Inganas E."/>
            <person name="Svensson-Stadler L."/>
            <person name="Moore E.R.B."/>
        </authorList>
    </citation>
    <scope>NUCLEOTIDE SEQUENCE [LARGE SCALE GENOMIC DNA]</scope>
    <source>
        <strain evidence="13 14">CCUG 57540</strain>
    </source>
</reference>
<proteinExistence type="inferred from homology"/>
<comment type="similarity">
    <text evidence="2 11 12">Belongs to the ATPase A chain family.</text>
</comment>
<dbReference type="InterPro" id="IPR000568">
    <property type="entry name" value="ATP_synth_F0_asu"/>
</dbReference>
<feature type="transmembrane region" description="Helical" evidence="11">
    <location>
        <begin position="89"/>
        <end position="112"/>
    </location>
</feature>
<feature type="transmembrane region" description="Helical" evidence="11">
    <location>
        <begin position="119"/>
        <end position="139"/>
    </location>
</feature>
<dbReference type="PANTHER" id="PTHR11410">
    <property type="entry name" value="ATP SYNTHASE SUBUNIT A"/>
    <property type="match status" value="1"/>
</dbReference>
<evidence type="ECO:0000256" key="1">
    <source>
        <dbReference type="ARBA" id="ARBA00004141"/>
    </source>
</evidence>
<evidence type="ECO:0000256" key="11">
    <source>
        <dbReference type="HAMAP-Rule" id="MF_01393"/>
    </source>
</evidence>
<name>A0ABU3IAM5_9ACTO</name>
<dbReference type="CDD" id="cd00310">
    <property type="entry name" value="ATP-synt_Fo_a_6"/>
    <property type="match status" value="1"/>
</dbReference>
<feature type="transmembrane region" description="Helical" evidence="11">
    <location>
        <begin position="185"/>
        <end position="207"/>
    </location>
</feature>
<evidence type="ECO:0000313" key="14">
    <source>
        <dbReference type="Proteomes" id="UP001247542"/>
    </source>
</evidence>
<feature type="transmembrane region" description="Helical" evidence="11">
    <location>
        <begin position="159"/>
        <end position="176"/>
    </location>
</feature>
<keyword evidence="6 11" id="KW-0375">Hydrogen ion transport</keyword>
<dbReference type="Gene3D" id="1.20.120.220">
    <property type="entry name" value="ATP synthase, F0 complex, subunit A"/>
    <property type="match status" value="1"/>
</dbReference>
<evidence type="ECO:0000256" key="9">
    <source>
        <dbReference type="ARBA" id="ARBA00023136"/>
    </source>
</evidence>
<keyword evidence="5 11" id="KW-0812">Transmembrane</keyword>
<dbReference type="InterPro" id="IPR035908">
    <property type="entry name" value="F0_ATP_A_sf"/>
</dbReference>
<evidence type="ECO:0000256" key="7">
    <source>
        <dbReference type="ARBA" id="ARBA00022989"/>
    </source>
</evidence>
<dbReference type="Proteomes" id="UP001247542">
    <property type="component" value="Unassembled WGS sequence"/>
</dbReference>
<dbReference type="PRINTS" id="PR00123">
    <property type="entry name" value="ATPASEA"/>
</dbReference>
<dbReference type="SUPFAM" id="SSF81336">
    <property type="entry name" value="F1F0 ATP synthase subunit A"/>
    <property type="match status" value="1"/>
</dbReference>
<evidence type="ECO:0000256" key="12">
    <source>
        <dbReference type="RuleBase" id="RU000483"/>
    </source>
</evidence>
<evidence type="ECO:0000256" key="2">
    <source>
        <dbReference type="ARBA" id="ARBA00006810"/>
    </source>
</evidence>
<keyword evidence="8 11" id="KW-0406">Ion transport</keyword>
<keyword evidence="4 11" id="KW-0138">CF(0)</keyword>
<feature type="transmembrane region" description="Helical" evidence="11">
    <location>
        <begin position="33"/>
        <end position="52"/>
    </location>
</feature>
<dbReference type="PANTHER" id="PTHR11410:SF0">
    <property type="entry name" value="ATP SYNTHASE SUBUNIT A"/>
    <property type="match status" value="1"/>
</dbReference>
<keyword evidence="14" id="KW-1185">Reference proteome</keyword>